<gene>
    <name evidence="2" type="ORF">AYO28_06395</name>
</gene>
<dbReference type="PROSITE" id="PS51257">
    <property type="entry name" value="PROKAR_LIPOPROTEIN"/>
    <property type="match status" value="1"/>
</dbReference>
<dbReference type="NCBIfam" id="TIGR03352">
    <property type="entry name" value="VI_chp_3"/>
    <property type="match status" value="1"/>
</dbReference>
<dbReference type="Gene3D" id="2.60.40.4150">
    <property type="entry name" value="Type VI secretion system, lipoprotein SciN"/>
    <property type="match status" value="1"/>
</dbReference>
<dbReference type="PANTHER" id="PTHR37625">
    <property type="entry name" value="OUTER MEMBRANE LIPOPROTEIN-RELATED"/>
    <property type="match status" value="1"/>
</dbReference>
<evidence type="ECO:0000256" key="1">
    <source>
        <dbReference type="SAM" id="MobiDB-lite"/>
    </source>
</evidence>
<dbReference type="InterPro" id="IPR038706">
    <property type="entry name" value="Type_VI_SciN-like_sf"/>
</dbReference>
<feature type="region of interest" description="Disordered" evidence="1">
    <location>
        <begin position="315"/>
        <end position="335"/>
    </location>
</feature>
<proteinExistence type="predicted"/>
<dbReference type="RefSeq" id="WP_064301233.1">
    <property type="nucleotide sequence ID" value="NZ_LUCV01000003.1"/>
</dbReference>
<reference evidence="2 3" key="1">
    <citation type="submission" date="2016-03" db="EMBL/GenBank/DDBJ databases">
        <title>Draft Genome Assembly of Pseudomonas putida strain CBF10-2.</title>
        <authorList>
            <person name="Iyer R.S."/>
            <person name="Damania A."/>
        </authorList>
    </citation>
    <scope>NUCLEOTIDE SEQUENCE [LARGE SCALE GENOMIC DNA]</scope>
    <source>
        <strain evidence="2 3">CBF10-2</strain>
    </source>
</reference>
<dbReference type="PANTHER" id="PTHR37625:SF5">
    <property type="entry name" value="LIPOPROTEIN"/>
    <property type="match status" value="1"/>
</dbReference>
<sequence>MRQVIALLLAASTLGGCSTVGNVLSKSGQVLMNPSIQVGGAHEQRSQVALSLYASPDVNPNPLSLASFAAGDEALAAPLDMEGLGPFAVNLRSTSQDELIGHLRALTEHFENQRNNVAGALAVRQRLAIPGLVVDEHAPPMTLGKSQPETLFTDSSASRWPQPANWLLHKGQALPSREEQSRTDLDLGQYGHGPALARAAEARAMPGNATPVGFRVLQLKDDSMLENADSERLRSAPEKALGSTLLAADDYILVPGQFKFVEFADVDEDTRYIAVVADFHDPNAERWHDVFRIESRGRKYPLMVMLQGSRVAITDESYRPAPDPAGVRNPARSYR</sequence>
<evidence type="ECO:0008006" key="4">
    <source>
        <dbReference type="Google" id="ProtNLM"/>
    </source>
</evidence>
<protein>
    <recommendedName>
        <fullName evidence="4">Type VI secretion system lipoprotein TssJ</fullName>
    </recommendedName>
</protein>
<dbReference type="AlphaFoldDB" id="A0A177SW15"/>
<evidence type="ECO:0000313" key="3">
    <source>
        <dbReference type="Proteomes" id="UP000077752"/>
    </source>
</evidence>
<comment type="caution">
    <text evidence="2">The sequence shown here is derived from an EMBL/GenBank/DDBJ whole genome shotgun (WGS) entry which is preliminary data.</text>
</comment>
<name>A0A177SW15_PSEPU</name>
<evidence type="ECO:0000313" key="2">
    <source>
        <dbReference type="EMBL" id="OAI95133.1"/>
    </source>
</evidence>
<organism evidence="2 3">
    <name type="scientific">Pseudomonas putida</name>
    <name type="common">Arthrobacter siderocapsulatus</name>
    <dbReference type="NCBI Taxonomy" id="303"/>
    <lineage>
        <taxon>Bacteria</taxon>
        <taxon>Pseudomonadati</taxon>
        <taxon>Pseudomonadota</taxon>
        <taxon>Gammaproteobacteria</taxon>
        <taxon>Pseudomonadales</taxon>
        <taxon>Pseudomonadaceae</taxon>
        <taxon>Pseudomonas</taxon>
    </lineage>
</organism>
<dbReference type="Pfam" id="PF12790">
    <property type="entry name" value="T6SS-SciN"/>
    <property type="match status" value="1"/>
</dbReference>
<dbReference type="Proteomes" id="UP000077752">
    <property type="component" value="Unassembled WGS sequence"/>
</dbReference>
<dbReference type="InterPro" id="IPR017734">
    <property type="entry name" value="T6SS_SciN"/>
</dbReference>
<dbReference type="EMBL" id="LUCV01000003">
    <property type="protein sequence ID" value="OAI95133.1"/>
    <property type="molecule type" value="Genomic_DNA"/>
</dbReference>
<accession>A0A177SW15</accession>